<dbReference type="InterPro" id="IPR044824">
    <property type="entry name" value="MAIN-like"/>
</dbReference>
<keyword evidence="4" id="KW-1185">Reference proteome</keyword>
<dbReference type="PANTHER" id="PTHR46033">
    <property type="entry name" value="PROTEIN MAIN-LIKE 2"/>
    <property type="match status" value="1"/>
</dbReference>
<dbReference type="Pfam" id="PF10536">
    <property type="entry name" value="PMD"/>
    <property type="match status" value="1"/>
</dbReference>
<dbReference type="Proteomes" id="UP000541444">
    <property type="component" value="Unassembled WGS sequence"/>
</dbReference>
<feature type="compositionally biased region" description="Polar residues" evidence="1">
    <location>
        <begin position="71"/>
        <end position="84"/>
    </location>
</feature>
<reference evidence="3 4" key="1">
    <citation type="journal article" date="2020" name="IScience">
        <title>Genome Sequencing of the Endangered Kingdonia uniflora (Circaeasteraceae, Ranunculales) Reveals Potential Mechanisms of Evolutionary Specialization.</title>
        <authorList>
            <person name="Sun Y."/>
            <person name="Deng T."/>
            <person name="Zhang A."/>
            <person name="Moore M.J."/>
            <person name="Landis J.B."/>
            <person name="Lin N."/>
            <person name="Zhang H."/>
            <person name="Zhang X."/>
            <person name="Huang J."/>
            <person name="Zhang X."/>
            <person name="Sun H."/>
            <person name="Wang H."/>
        </authorList>
    </citation>
    <scope>NUCLEOTIDE SEQUENCE [LARGE SCALE GENOMIC DNA]</scope>
    <source>
        <strain evidence="3">TB1705</strain>
        <tissue evidence="3">Leaf</tissue>
    </source>
</reference>
<evidence type="ECO:0000259" key="2">
    <source>
        <dbReference type="Pfam" id="PF10536"/>
    </source>
</evidence>
<gene>
    <name evidence="3" type="ORF">GIB67_007948</name>
</gene>
<evidence type="ECO:0000313" key="4">
    <source>
        <dbReference type="Proteomes" id="UP000541444"/>
    </source>
</evidence>
<name>A0A7J7LIV9_9MAGN</name>
<comment type="caution">
    <text evidence="3">The sequence shown here is derived from an EMBL/GenBank/DDBJ whole genome shotgun (WGS) entry which is preliminary data.</text>
</comment>
<protein>
    <recommendedName>
        <fullName evidence="2">Aminotransferase-like plant mobile domain-containing protein</fullName>
    </recommendedName>
</protein>
<dbReference type="PANTHER" id="PTHR46033:SF8">
    <property type="entry name" value="PROTEIN MAINTENANCE OF MERISTEMS-LIKE"/>
    <property type="match status" value="1"/>
</dbReference>
<feature type="domain" description="Aminotransferase-like plant mobile" evidence="2">
    <location>
        <begin position="93"/>
        <end position="209"/>
    </location>
</feature>
<evidence type="ECO:0000256" key="1">
    <source>
        <dbReference type="SAM" id="MobiDB-lite"/>
    </source>
</evidence>
<dbReference type="AlphaFoldDB" id="A0A7J7LIV9"/>
<evidence type="ECO:0000313" key="3">
    <source>
        <dbReference type="EMBL" id="KAF6142595.1"/>
    </source>
</evidence>
<organism evidence="3 4">
    <name type="scientific">Kingdonia uniflora</name>
    <dbReference type="NCBI Taxonomy" id="39325"/>
    <lineage>
        <taxon>Eukaryota</taxon>
        <taxon>Viridiplantae</taxon>
        <taxon>Streptophyta</taxon>
        <taxon>Embryophyta</taxon>
        <taxon>Tracheophyta</taxon>
        <taxon>Spermatophyta</taxon>
        <taxon>Magnoliopsida</taxon>
        <taxon>Ranunculales</taxon>
        <taxon>Circaeasteraceae</taxon>
        <taxon>Kingdonia</taxon>
    </lineage>
</organism>
<dbReference type="GO" id="GO:0010073">
    <property type="term" value="P:meristem maintenance"/>
    <property type="evidence" value="ECO:0007669"/>
    <property type="project" value="InterPro"/>
</dbReference>
<feature type="region of interest" description="Disordered" evidence="1">
    <location>
        <begin position="1"/>
        <end position="84"/>
    </location>
</feature>
<accession>A0A7J7LIV9</accession>
<sequence length="241" mass="28163">MAPKQKVSKKIHPTASHRKRLIEEREDPSHSNFNQPPRVSAKRSRTDSIRLEESRSIPQVAVTPEEVQDVESPSTSRGDSQTTVSSTDFVYPNVFYLLKSWIFEHFPKLLGIPKPNDSRAPEYNTRWSWSRTTSDRSGVKALKTFREALDNYKLEDVVWDTYLEKRADRHVFKKVASFTSFIHSLENIKAYYHDRVQRQFSRRQYVPRNPICLDTSSLCFAVEPSAYKPKYEWADLFSGRK</sequence>
<proteinExistence type="predicted"/>
<dbReference type="EMBL" id="JACGCM010002252">
    <property type="protein sequence ID" value="KAF6142595.1"/>
    <property type="molecule type" value="Genomic_DNA"/>
</dbReference>
<feature type="compositionally biased region" description="Basic residues" evidence="1">
    <location>
        <begin position="1"/>
        <end position="20"/>
    </location>
</feature>
<feature type="compositionally biased region" description="Basic and acidic residues" evidence="1">
    <location>
        <begin position="44"/>
        <end position="55"/>
    </location>
</feature>
<dbReference type="InterPro" id="IPR019557">
    <property type="entry name" value="AminoTfrase-like_pln_mobile"/>
</dbReference>